<evidence type="ECO:0000256" key="3">
    <source>
        <dbReference type="ARBA" id="ARBA00022833"/>
    </source>
</evidence>
<dbReference type="PANTHER" id="PTHR47501:SF7">
    <property type="entry name" value="TRANSPOSASE"/>
    <property type="match status" value="1"/>
</dbReference>
<dbReference type="PROSITE" id="PS50808">
    <property type="entry name" value="ZF_BED"/>
    <property type="match status" value="1"/>
</dbReference>
<keyword evidence="3" id="KW-0862">Zinc</keyword>
<dbReference type="PANTHER" id="PTHR47501">
    <property type="entry name" value="TRANSPOSASE-RELATED"/>
    <property type="match status" value="1"/>
</dbReference>
<proteinExistence type="predicted"/>
<accession>A0A672FF88</accession>
<organism evidence="6 7">
    <name type="scientific">Salarias fasciatus</name>
    <name type="common">Jewelled blenny</name>
    <name type="synonym">Blennius fasciatus</name>
    <dbReference type="NCBI Taxonomy" id="181472"/>
    <lineage>
        <taxon>Eukaryota</taxon>
        <taxon>Metazoa</taxon>
        <taxon>Chordata</taxon>
        <taxon>Craniata</taxon>
        <taxon>Vertebrata</taxon>
        <taxon>Euteleostomi</taxon>
        <taxon>Actinopterygii</taxon>
        <taxon>Neopterygii</taxon>
        <taxon>Teleostei</taxon>
        <taxon>Neoteleostei</taxon>
        <taxon>Acanthomorphata</taxon>
        <taxon>Ovalentaria</taxon>
        <taxon>Blenniimorphae</taxon>
        <taxon>Blenniiformes</taxon>
        <taxon>Blennioidei</taxon>
        <taxon>Blenniidae</taxon>
        <taxon>Salariinae</taxon>
        <taxon>Salarias</taxon>
    </lineage>
</organism>
<reference evidence="6" key="1">
    <citation type="submission" date="2019-06" db="EMBL/GenBank/DDBJ databases">
        <authorList>
            <consortium name="Wellcome Sanger Institute Data Sharing"/>
        </authorList>
    </citation>
    <scope>NUCLEOTIDE SEQUENCE [LARGE SCALE GENOMIC DNA]</scope>
</reference>
<keyword evidence="2 4" id="KW-0863">Zinc-finger</keyword>
<dbReference type="SUPFAM" id="SSF140996">
    <property type="entry name" value="Hermes dimerisation domain"/>
    <property type="match status" value="1"/>
</dbReference>
<dbReference type="OMA" id="NNIRIRM"/>
<dbReference type="GO" id="GO:0003677">
    <property type="term" value="F:DNA binding"/>
    <property type="evidence" value="ECO:0007669"/>
    <property type="project" value="InterPro"/>
</dbReference>
<sequence>AALQMAVSAAGWVFYHCSDHQLPLLFARKGVPDQCWVCKMAEQPDGSSAVALTKTSLDAWEYGHYFAFVARRDKNVTVRCKLCPGQKHLSTSVNSTSNLSKHLERQHGSTKLVSKNIRGEREDGTVTAPTPKQPRLNFQQPQVTTKAELNRLVASFIVEDMLPISTVESPSFRNILRRIPGSGSERLPSDSKTFANYLDQCYEKMETQLKQTFERLEFVSTTADIWTTCNKSFLGMTCHWIDPDNFQREKAAIACKRIKGRHTYDVVASEIEQGHSSYGLAHKVTATVTDNGSNFVKAFKMSECQATAFDGEEEEMDDGDQEPVFTDMEDVLCSGDDTEGQFSLPPHFRCASHTLNLISTNDVNKWFTANSESKAMYRSATAKCSALWTKASFVVPTSTRWNSFHDALSRIIALPLHTLNSLCSRLEIKAFTEKEYQFLREYCAVMKPITVALDILQGEDHCYYGALLPTLESLMSRTVALKPGLSRMTAGLADAIVEAGLFYISMHATLNANLVSNSSVSDFFDFGEEDDVTPYDSETEVIDFLKSGSEMEVLNRFPTIKTLFMRYNTAIPSSAPVERLFSRGSLVLSPRRNRLSDKRFERVLLMRYNHFFDKCVN</sequence>
<dbReference type="InterPro" id="IPR003656">
    <property type="entry name" value="Znf_BED"/>
</dbReference>
<protein>
    <recommendedName>
        <fullName evidence="5">BED-type domain-containing protein</fullName>
    </recommendedName>
</protein>
<dbReference type="Proteomes" id="UP000472267">
    <property type="component" value="Chromosome 4"/>
</dbReference>
<evidence type="ECO:0000256" key="1">
    <source>
        <dbReference type="ARBA" id="ARBA00022723"/>
    </source>
</evidence>
<dbReference type="Pfam" id="PF02892">
    <property type="entry name" value="zf-BED"/>
    <property type="match status" value="1"/>
</dbReference>
<name>A0A672FF88_SALFA</name>
<dbReference type="SUPFAM" id="SSF53098">
    <property type="entry name" value="Ribonuclease H-like"/>
    <property type="match status" value="1"/>
</dbReference>
<keyword evidence="1" id="KW-0479">Metal-binding</keyword>
<dbReference type="Ensembl" id="ENSSFAT00005005893.1">
    <property type="protein sequence ID" value="ENSSFAP00005005581.1"/>
    <property type="gene ID" value="ENSSFAG00005003472.1"/>
</dbReference>
<dbReference type="InterPro" id="IPR012337">
    <property type="entry name" value="RNaseH-like_sf"/>
</dbReference>
<dbReference type="GO" id="GO:0008270">
    <property type="term" value="F:zinc ion binding"/>
    <property type="evidence" value="ECO:0007669"/>
    <property type="project" value="UniProtKB-KW"/>
</dbReference>
<reference evidence="6" key="3">
    <citation type="submission" date="2025-09" db="UniProtKB">
        <authorList>
            <consortium name="Ensembl"/>
        </authorList>
    </citation>
    <scope>IDENTIFICATION</scope>
</reference>
<evidence type="ECO:0000256" key="4">
    <source>
        <dbReference type="PROSITE-ProRule" id="PRU00027"/>
    </source>
</evidence>
<evidence type="ECO:0000256" key="2">
    <source>
        <dbReference type="ARBA" id="ARBA00022771"/>
    </source>
</evidence>
<evidence type="ECO:0000313" key="7">
    <source>
        <dbReference type="Proteomes" id="UP000472267"/>
    </source>
</evidence>
<evidence type="ECO:0000313" key="6">
    <source>
        <dbReference type="Ensembl" id="ENSSFAP00005005581.1"/>
    </source>
</evidence>
<keyword evidence="7" id="KW-1185">Reference proteome</keyword>
<dbReference type="InParanoid" id="A0A672FF88"/>
<dbReference type="AlphaFoldDB" id="A0A672FF88"/>
<reference evidence="6" key="2">
    <citation type="submission" date="2025-08" db="UniProtKB">
        <authorList>
            <consortium name="Ensembl"/>
        </authorList>
    </citation>
    <scope>IDENTIFICATION</scope>
</reference>
<evidence type="ECO:0000259" key="5">
    <source>
        <dbReference type="PROSITE" id="PS50808"/>
    </source>
</evidence>
<feature type="domain" description="BED-type" evidence="5">
    <location>
        <begin position="54"/>
        <end position="107"/>
    </location>
</feature>